<reference evidence="1" key="1">
    <citation type="submission" date="2014-09" db="EMBL/GenBank/DDBJ databases">
        <authorList>
            <person name="Magalhaes I.L.F."/>
            <person name="Oliveira U."/>
            <person name="Santos F.R."/>
            <person name="Vidigal T.H.D.A."/>
            <person name="Brescovit A.D."/>
            <person name="Santos A.J."/>
        </authorList>
    </citation>
    <scope>NUCLEOTIDE SEQUENCE</scope>
    <source>
        <tissue evidence="1">Shoot tissue taken approximately 20 cm above the soil surface</tissue>
    </source>
</reference>
<name>A0A0A9GVW8_ARUDO</name>
<sequence length="40" mass="4628">MKRQKLVSEVDVSYSMACQLCDTHNLPHWGLLPFISAFVY</sequence>
<protein>
    <submittedName>
        <fullName evidence="1">Uncharacterized protein</fullName>
    </submittedName>
</protein>
<organism evidence="1">
    <name type="scientific">Arundo donax</name>
    <name type="common">Giant reed</name>
    <name type="synonym">Donax arundinaceus</name>
    <dbReference type="NCBI Taxonomy" id="35708"/>
    <lineage>
        <taxon>Eukaryota</taxon>
        <taxon>Viridiplantae</taxon>
        <taxon>Streptophyta</taxon>
        <taxon>Embryophyta</taxon>
        <taxon>Tracheophyta</taxon>
        <taxon>Spermatophyta</taxon>
        <taxon>Magnoliopsida</taxon>
        <taxon>Liliopsida</taxon>
        <taxon>Poales</taxon>
        <taxon>Poaceae</taxon>
        <taxon>PACMAD clade</taxon>
        <taxon>Arundinoideae</taxon>
        <taxon>Arundineae</taxon>
        <taxon>Arundo</taxon>
    </lineage>
</organism>
<proteinExistence type="predicted"/>
<evidence type="ECO:0000313" key="1">
    <source>
        <dbReference type="EMBL" id="JAE28672.1"/>
    </source>
</evidence>
<reference evidence="1" key="2">
    <citation type="journal article" date="2015" name="Data Brief">
        <title>Shoot transcriptome of the giant reed, Arundo donax.</title>
        <authorList>
            <person name="Barrero R.A."/>
            <person name="Guerrero F.D."/>
            <person name="Moolhuijzen P."/>
            <person name="Goolsby J.A."/>
            <person name="Tidwell J."/>
            <person name="Bellgard S.E."/>
            <person name="Bellgard M.I."/>
        </authorList>
    </citation>
    <scope>NUCLEOTIDE SEQUENCE</scope>
    <source>
        <tissue evidence="1">Shoot tissue taken approximately 20 cm above the soil surface</tissue>
    </source>
</reference>
<dbReference type="EMBL" id="GBRH01169224">
    <property type="protein sequence ID" value="JAE28672.1"/>
    <property type="molecule type" value="Transcribed_RNA"/>
</dbReference>
<dbReference type="AlphaFoldDB" id="A0A0A9GVW8"/>
<accession>A0A0A9GVW8</accession>